<keyword evidence="6" id="KW-1185">Reference proteome</keyword>
<evidence type="ECO:0000313" key="6">
    <source>
        <dbReference type="Proteomes" id="UP001305779"/>
    </source>
</evidence>
<evidence type="ECO:0000256" key="1">
    <source>
        <dbReference type="ARBA" id="ARBA00038215"/>
    </source>
</evidence>
<evidence type="ECO:0000259" key="4">
    <source>
        <dbReference type="Pfam" id="PF00144"/>
    </source>
</evidence>
<gene>
    <name evidence="5" type="ORF">PRZ48_012555</name>
</gene>
<feature type="signal peptide" evidence="3">
    <location>
        <begin position="1"/>
        <end position="19"/>
    </location>
</feature>
<feature type="domain" description="Beta-lactamase-related" evidence="4">
    <location>
        <begin position="28"/>
        <end position="359"/>
    </location>
</feature>
<dbReference type="InterPro" id="IPR001466">
    <property type="entry name" value="Beta-lactam-related"/>
</dbReference>
<sequence>MQLCWTVFAAALLASTTNAYDNVFDPKLDELIEEWLETDHVPGMSVAVLRNGTLQSKGYGFSILPNVPATADTLYFTGSTTKAFVAATAAHMILNGSQDSDVKWTTPLAKLLPGDFVLADEYATAHVTLEDALSHRSGLPGHEVSYGWTHDASALENVRLMRHLPLTAELRTQWQYNNLMYDAVGVVLERLSGMALESLLRKWLWRPLGMQSTTMSIAQAAKTVDHAGDPRLARGYFWKGEYYIPESYVDLRGIEAAGATISSVQDYALWLQAILCTDNDSSPVTPQIVREVTSPRFVIPPAEGSPSTGLTSYALGWEIKQVGPHPMISHSGGLPGFVTWVYMLPHQNLGFVSMENSRGATVGIGPKVFAEVLRRLDLAAAADALSQSQSQTSAPDAGQVPRLRKRPLPGTVEEYLGVYFHPGYGPLNVSLGSQDLYAPDPPQVPIGPGAKKPGELRIHLASRLWPFTLSTEHDSLAVFRVTVGMRHGGVNHTTHACGHSDTHSRCRYESAWEVSSRGRAIFERNLDGRVDRVGVQLEPAMGGGGWRESMIWFDRVEESEGFLRGEAMGDLRNGRGSFFVR</sequence>
<dbReference type="Pfam" id="PF00144">
    <property type="entry name" value="Beta-lactamase"/>
    <property type="match status" value="1"/>
</dbReference>
<proteinExistence type="inferred from homology"/>
<dbReference type="InterPro" id="IPR050491">
    <property type="entry name" value="AmpC-like"/>
</dbReference>
<name>A0ABR0E5C8_ZASCE</name>
<keyword evidence="3" id="KW-0732">Signal</keyword>
<reference evidence="5 6" key="1">
    <citation type="journal article" date="2023" name="G3 (Bethesda)">
        <title>A chromosome-level genome assembly of Zasmidium syzygii isolated from banana leaves.</title>
        <authorList>
            <person name="van Westerhoven A.C."/>
            <person name="Mehrabi R."/>
            <person name="Talebi R."/>
            <person name="Steentjes M.B.F."/>
            <person name="Corcolon B."/>
            <person name="Chong P.A."/>
            <person name="Kema G.H.J."/>
            <person name="Seidl M.F."/>
        </authorList>
    </citation>
    <scope>NUCLEOTIDE SEQUENCE [LARGE SCALE GENOMIC DNA]</scope>
    <source>
        <strain evidence="5 6">P124</strain>
    </source>
</reference>
<dbReference type="PANTHER" id="PTHR46825:SF15">
    <property type="entry name" value="BETA-LACTAMASE-RELATED DOMAIN-CONTAINING PROTEIN"/>
    <property type="match status" value="1"/>
</dbReference>
<dbReference type="Proteomes" id="UP001305779">
    <property type="component" value="Unassembled WGS sequence"/>
</dbReference>
<organism evidence="5 6">
    <name type="scientific">Zasmidium cellare</name>
    <name type="common">Wine cellar mold</name>
    <name type="synonym">Racodium cellare</name>
    <dbReference type="NCBI Taxonomy" id="395010"/>
    <lineage>
        <taxon>Eukaryota</taxon>
        <taxon>Fungi</taxon>
        <taxon>Dikarya</taxon>
        <taxon>Ascomycota</taxon>
        <taxon>Pezizomycotina</taxon>
        <taxon>Dothideomycetes</taxon>
        <taxon>Dothideomycetidae</taxon>
        <taxon>Mycosphaerellales</taxon>
        <taxon>Mycosphaerellaceae</taxon>
        <taxon>Zasmidium</taxon>
    </lineage>
</organism>
<dbReference type="InterPro" id="IPR012338">
    <property type="entry name" value="Beta-lactam/transpept-like"/>
</dbReference>
<comment type="caution">
    <text evidence="5">The sequence shown here is derived from an EMBL/GenBank/DDBJ whole genome shotgun (WGS) entry which is preliminary data.</text>
</comment>
<evidence type="ECO:0000256" key="3">
    <source>
        <dbReference type="SAM" id="SignalP"/>
    </source>
</evidence>
<protein>
    <recommendedName>
        <fullName evidence="4">Beta-lactamase-related domain-containing protein</fullName>
    </recommendedName>
</protein>
<dbReference type="Gene3D" id="3.40.710.10">
    <property type="entry name" value="DD-peptidase/beta-lactamase superfamily"/>
    <property type="match status" value="1"/>
</dbReference>
<feature type="chain" id="PRO_5045279037" description="Beta-lactamase-related domain-containing protein" evidence="3">
    <location>
        <begin position="20"/>
        <end position="581"/>
    </location>
</feature>
<feature type="region of interest" description="Disordered" evidence="2">
    <location>
        <begin position="384"/>
        <end position="406"/>
    </location>
</feature>
<dbReference type="SUPFAM" id="SSF56601">
    <property type="entry name" value="beta-lactamase/transpeptidase-like"/>
    <property type="match status" value="1"/>
</dbReference>
<dbReference type="EMBL" id="JAXOVC010000010">
    <property type="protein sequence ID" value="KAK4496575.1"/>
    <property type="molecule type" value="Genomic_DNA"/>
</dbReference>
<comment type="similarity">
    <text evidence="1">Belongs to the peptidase S12 family.</text>
</comment>
<evidence type="ECO:0000313" key="5">
    <source>
        <dbReference type="EMBL" id="KAK4496575.1"/>
    </source>
</evidence>
<dbReference type="PANTHER" id="PTHR46825">
    <property type="entry name" value="D-ALANYL-D-ALANINE-CARBOXYPEPTIDASE/ENDOPEPTIDASE AMPH"/>
    <property type="match status" value="1"/>
</dbReference>
<accession>A0ABR0E5C8</accession>
<evidence type="ECO:0000256" key="2">
    <source>
        <dbReference type="SAM" id="MobiDB-lite"/>
    </source>
</evidence>